<evidence type="ECO:0000256" key="5">
    <source>
        <dbReference type="ARBA" id="ARBA00022723"/>
    </source>
</evidence>
<evidence type="ECO:0000256" key="8">
    <source>
        <dbReference type="ARBA" id="ARBA00023299"/>
    </source>
</evidence>
<comment type="cofactor">
    <cofactor evidence="1">
        <name>Mg(2+)</name>
        <dbReference type="ChEBI" id="CHEBI:18420"/>
    </cofactor>
</comment>
<comment type="caution">
    <text evidence="9">The sequence shown here is derived from an EMBL/GenBank/DDBJ whole genome shotgun (WGS) entry which is preliminary data.</text>
</comment>
<dbReference type="NCBIfam" id="TIGR01488">
    <property type="entry name" value="HAD-SF-IB"/>
    <property type="match status" value="1"/>
</dbReference>
<reference evidence="9" key="1">
    <citation type="journal article" date="2020" name="mSystems">
        <title>Genome- and Community-Level Interaction Insights into Carbon Utilization and Element Cycling Functions of Hydrothermarchaeota in Hydrothermal Sediment.</title>
        <authorList>
            <person name="Zhou Z."/>
            <person name="Liu Y."/>
            <person name="Xu W."/>
            <person name="Pan J."/>
            <person name="Luo Z.H."/>
            <person name="Li M."/>
        </authorList>
    </citation>
    <scope>NUCLEOTIDE SEQUENCE [LARGE SCALE GENOMIC DNA]</scope>
    <source>
        <strain evidence="9">SpSt-23</strain>
    </source>
</reference>
<dbReference type="GO" id="GO:0036424">
    <property type="term" value="F:L-phosphoserine phosphatase activity"/>
    <property type="evidence" value="ECO:0007669"/>
    <property type="project" value="TreeGrafter"/>
</dbReference>
<dbReference type="GO" id="GO:0006564">
    <property type="term" value="P:L-serine biosynthetic process"/>
    <property type="evidence" value="ECO:0007669"/>
    <property type="project" value="UniProtKB-KW"/>
</dbReference>
<dbReference type="PANTHER" id="PTHR43344">
    <property type="entry name" value="PHOSPHOSERINE PHOSPHATASE"/>
    <property type="match status" value="1"/>
</dbReference>
<keyword evidence="4" id="KW-0028">Amino-acid biosynthesis</keyword>
<evidence type="ECO:0000256" key="7">
    <source>
        <dbReference type="ARBA" id="ARBA00022842"/>
    </source>
</evidence>
<dbReference type="GO" id="GO:0000287">
    <property type="term" value="F:magnesium ion binding"/>
    <property type="evidence" value="ECO:0007669"/>
    <property type="project" value="TreeGrafter"/>
</dbReference>
<keyword evidence="6 9" id="KW-0378">Hydrolase</keyword>
<keyword evidence="7" id="KW-0460">Magnesium</keyword>
<evidence type="ECO:0000256" key="6">
    <source>
        <dbReference type="ARBA" id="ARBA00022801"/>
    </source>
</evidence>
<dbReference type="InterPro" id="IPR036412">
    <property type="entry name" value="HAD-like_sf"/>
</dbReference>
<dbReference type="PANTHER" id="PTHR43344:SF2">
    <property type="entry name" value="PHOSPHOSERINE PHOSPHATASE"/>
    <property type="match status" value="1"/>
</dbReference>
<evidence type="ECO:0000313" key="9">
    <source>
        <dbReference type="EMBL" id="HEF87809.1"/>
    </source>
</evidence>
<dbReference type="Gene3D" id="3.40.50.1000">
    <property type="entry name" value="HAD superfamily/HAD-like"/>
    <property type="match status" value="1"/>
</dbReference>
<keyword evidence="8" id="KW-0718">Serine biosynthesis</keyword>
<dbReference type="GO" id="GO:0005737">
    <property type="term" value="C:cytoplasm"/>
    <property type="evidence" value="ECO:0007669"/>
    <property type="project" value="TreeGrafter"/>
</dbReference>
<dbReference type="AlphaFoldDB" id="A0A7C2BLC0"/>
<keyword evidence="5" id="KW-0479">Metal-binding</keyword>
<name>A0A7C2BLC0_9CREN</name>
<evidence type="ECO:0000256" key="4">
    <source>
        <dbReference type="ARBA" id="ARBA00022605"/>
    </source>
</evidence>
<dbReference type="EMBL" id="DSJT01000034">
    <property type="protein sequence ID" value="HEF87809.1"/>
    <property type="molecule type" value="Genomic_DNA"/>
</dbReference>
<evidence type="ECO:0000256" key="2">
    <source>
        <dbReference type="ARBA" id="ARBA00005135"/>
    </source>
</evidence>
<proteinExistence type="predicted"/>
<dbReference type="InterPro" id="IPR023214">
    <property type="entry name" value="HAD_sf"/>
</dbReference>
<evidence type="ECO:0000256" key="3">
    <source>
        <dbReference type="ARBA" id="ARBA00012640"/>
    </source>
</evidence>
<protein>
    <recommendedName>
        <fullName evidence="3">phosphoserine phosphatase</fullName>
        <ecNumber evidence="3">3.1.3.3</ecNumber>
    </recommendedName>
</protein>
<gene>
    <name evidence="9" type="ORF">ENP55_05965</name>
</gene>
<evidence type="ECO:0000256" key="1">
    <source>
        <dbReference type="ARBA" id="ARBA00001946"/>
    </source>
</evidence>
<dbReference type="Pfam" id="PF12710">
    <property type="entry name" value="HAD"/>
    <property type="match status" value="1"/>
</dbReference>
<comment type="pathway">
    <text evidence="2">Amino-acid biosynthesis; L-serine biosynthesis; L-serine from 3-phospho-D-glycerate: step 3/3.</text>
</comment>
<dbReference type="InterPro" id="IPR050582">
    <property type="entry name" value="HAD-like_SerB"/>
</dbReference>
<dbReference type="SUPFAM" id="SSF56784">
    <property type="entry name" value="HAD-like"/>
    <property type="match status" value="1"/>
</dbReference>
<sequence length="211" mass="23864">MKPLVVFDCDGVLTENDSSWRVLHEFFGSRDNSYFAELYEKGIISYLDWMKIDISLMIHSFGAPIKRHHVEEAFSRIKPKKSAVKVVGELLRNNYHVSVVSSGIGILVSRICRELGVKDCLFNDILFVDDELVPGGVARVPLKEKWLVIKKLAESKGYNMENVAYIGDSKWDIPVFKQVGIPIAVKPCGVACEHARFVVDNLEEVLNLLIR</sequence>
<accession>A0A7C2BLC0</accession>
<dbReference type="EC" id="3.1.3.3" evidence="3"/>
<organism evidence="9">
    <name type="scientific">Thermosphaera aggregans</name>
    <dbReference type="NCBI Taxonomy" id="54254"/>
    <lineage>
        <taxon>Archaea</taxon>
        <taxon>Thermoproteota</taxon>
        <taxon>Thermoprotei</taxon>
        <taxon>Desulfurococcales</taxon>
        <taxon>Desulfurococcaceae</taxon>
        <taxon>Thermosphaera</taxon>
    </lineage>
</organism>